<evidence type="ECO:0000313" key="7">
    <source>
        <dbReference type="EMBL" id="BAP54745.1"/>
    </source>
</evidence>
<dbReference type="GO" id="GO:0055085">
    <property type="term" value="P:transmembrane transport"/>
    <property type="evidence" value="ECO:0007669"/>
    <property type="project" value="InterPro"/>
</dbReference>
<dbReference type="InterPro" id="IPR002645">
    <property type="entry name" value="STAS_dom"/>
</dbReference>
<dbReference type="Gene3D" id="3.30.750.24">
    <property type="entry name" value="STAS domain"/>
    <property type="match status" value="1"/>
</dbReference>
<organism evidence="7 8">
    <name type="scientific">Thioploca ingrica</name>
    <dbReference type="NCBI Taxonomy" id="40754"/>
    <lineage>
        <taxon>Bacteria</taxon>
        <taxon>Pseudomonadati</taxon>
        <taxon>Pseudomonadota</taxon>
        <taxon>Gammaproteobacteria</taxon>
        <taxon>Thiotrichales</taxon>
        <taxon>Thiotrichaceae</taxon>
        <taxon>Thioploca</taxon>
    </lineage>
</organism>
<dbReference type="InterPro" id="IPR011547">
    <property type="entry name" value="SLC26A/SulP_dom"/>
</dbReference>
<feature type="transmembrane region" description="Helical" evidence="5">
    <location>
        <begin position="216"/>
        <end position="235"/>
    </location>
</feature>
<dbReference type="NCBIfam" id="TIGR00815">
    <property type="entry name" value="sulP"/>
    <property type="match status" value="1"/>
</dbReference>
<feature type="transmembrane region" description="Helical" evidence="5">
    <location>
        <begin position="37"/>
        <end position="57"/>
    </location>
</feature>
<feature type="transmembrane region" description="Helical" evidence="5">
    <location>
        <begin position="361"/>
        <end position="379"/>
    </location>
</feature>
<keyword evidence="8" id="KW-1185">Reference proteome</keyword>
<dbReference type="HOGENOM" id="CLU_003182_13_1_6"/>
<evidence type="ECO:0000256" key="3">
    <source>
        <dbReference type="ARBA" id="ARBA00022989"/>
    </source>
</evidence>
<evidence type="ECO:0000256" key="1">
    <source>
        <dbReference type="ARBA" id="ARBA00004141"/>
    </source>
</evidence>
<dbReference type="PROSITE" id="PS50801">
    <property type="entry name" value="STAS"/>
    <property type="match status" value="1"/>
</dbReference>
<dbReference type="GO" id="GO:0016020">
    <property type="term" value="C:membrane"/>
    <property type="evidence" value="ECO:0007669"/>
    <property type="project" value="UniProtKB-SubCell"/>
</dbReference>
<feature type="transmembrane region" description="Helical" evidence="5">
    <location>
        <begin position="339"/>
        <end position="356"/>
    </location>
</feature>
<dbReference type="Pfam" id="PF00916">
    <property type="entry name" value="Sulfate_transp"/>
    <property type="match status" value="1"/>
</dbReference>
<dbReference type="InterPro" id="IPR001902">
    <property type="entry name" value="SLC26A/SulP_fam"/>
</dbReference>
<dbReference type="CDD" id="cd07042">
    <property type="entry name" value="STAS_SulP_like_sulfate_transporter"/>
    <property type="match status" value="1"/>
</dbReference>
<evidence type="ECO:0000256" key="4">
    <source>
        <dbReference type="ARBA" id="ARBA00023136"/>
    </source>
</evidence>
<keyword evidence="3 5" id="KW-1133">Transmembrane helix</keyword>
<dbReference type="PANTHER" id="PTHR11814">
    <property type="entry name" value="SULFATE TRANSPORTER"/>
    <property type="match status" value="1"/>
</dbReference>
<dbReference type="Pfam" id="PF01740">
    <property type="entry name" value="STAS"/>
    <property type="match status" value="1"/>
</dbReference>
<reference evidence="7 8" key="1">
    <citation type="journal article" date="2014" name="ISME J.">
        <title>Ecophysiology of Thioploca ingrica as revealed by the complete genome sequence supplemented with proteomic evidence.</title>
        <authorList>
            <person name="Kojima H."/>
            <person name="Ogura Y."/>
            <person name="Yamamoto N."/>
            <person name="Togashi T."/>
            <person name="Mori H."/>
            <person name="Watanabe T."/>
            <person name="Nemoto F."/>
            <person name="Kurokawa K."/>
            <person name="Hayashi T."/>
            <person name="Fukui M."/>
        </authorList>
    </citation>
    <scope>NUCLEOTIDE SEQUENCE [LARGE SCALE GENOMIC DNA]</scope>
</reference>
<dbReference type="STRING" id="40754.THII_0448"/>
<sequence>MTSKISQTNTHSSFWPLLFPFLSWIGSLNAKTVRADLLAGITGAIIVLPQGVAYALIAGLPPEYGLYAAITPAIIAALFGSSWHLISGPTVAMSIVIFSTISPLAETGSEHFIKLTLTLTFLAGIIQFALGLARMGTLVNFVSHSVVVGFTAGAAIIIAVSQLKNVFGVTIPAGESFLHTLVVLAKELPQTNFYVLSIALSTFLVSFLFKRYLPRWPGMLFAMIGGSLLALFFGAEEHHVKLVGSLPASLPPLSLPEFSMNSLRTLAPGALALALLGLVEAVSIARAVATRSRQLIDGNQEFIGQGLSNLIGAFFSSYAASGSFTRTGVNYEAGAKTPLAAVFAAISLALVLLLIAPLTAYVPIPSMAGILLLVAYNLIDFHHIKKILQASQSETGVLLITFLATLFLELEFAIYVGVILSLMIYLNRTSKPRLVSLAPDPDDANHRLINIEKKPLAECPQCKIMRVDGSLFFGAVNYTAKKFQEIKEPHLLIIGSAINFIDVAGAETLVHEAERRLELQGGLYFTGLKASVNKILQRGGYIHHLNSDWLFETKSEAIQGVFNRLDKNRCRTCTARIFHECQSIKPIS</sequence>
<dbReference type="AlphaFoldDB" id="A0A090AIQ9"/>
<keyword evidence="2 5" id="KW-0812">Transmembrane</keyword>
<keyword evidence="4 5" id="KW-0472">Membrane</keyword>
<name>A0A090AIQ9_9GAMM</name>
<feature type="domain" description="STAS" evidence="6">
    <location>
        <begin position="464"/>
        <end position="561"/>
    </location>
</feature>
<dbReference type="SUPFAM" id="SSF52091">
    <property type="entry name" value="SpoIIaa-like"/>
    <property type="match status" value="1"/>
</dbReference>
<evidence type="ECO:0000256" key="2">
    <source>
        <dbReference type="ARBA" id="ARBA00022692"/>
    </source>
</evidence>
<feature type="transmembrane region" description="Helical" evidence="5">
    <location>
        <begin position="266"/>
        <end position="289"/>
    </location>
</feature>
<feature type="transmembrane region" description="Helical" evidence="5">
    <location>
        <begin position="191"/>
        <end position="209"/>
    </location>
</feature>
<protein>
    <submittedName>
        <fullName evidence="7">Sulfate permease family protein</fullName>
    </submittedName>
</protein>
<dbReference type="Proteomes" id="UP000031623">
    <property type="component" value="Chromosome"/>
</dbReference>
<feature type="transmembrane region" description="Helical" evidence="5">
    <location>
        <begin position="12"/>
        <end position="31"/>
    </location>
</feature>
<feature type="transmembrane region" description="Helical" evidence="5">
    <location>
        <begin position="64"/>
        <end position="80"/>
    </location>
</feature>
<feature type="transmembrane region" description="Helical" evidence="5">
    <location>
        <begin position="399"/>
        <end position="426"/>
    </location>
</feature>
<evidence type="ECO:0000259" key="6">
    <source>
        <dbReference type="PROSITE" id="PS50801"/>
    </source>
</evidence>
<feature type="transmembrane region" description="Helical" evidence="5">
    <location>
        <begin position="301"/>
        <end position="319"/>
    </location>
</feature>
<dbReference type="KEGG" id="tig:THII_0448"/>
<dbReference type="EMBL" id="AP014633">
    <property type="protein sequence ID" value="BAP54745.1"/>
    <property type="molecule type" value="Genomic_DNA"/>
</dbReference>
<feature type="transmembrane region" description="Helical" evidence="5">
    <location>
        <begin position="112"/>
        <end position="132"/>
    </location>
</feature>
<evidence type="ECO:0000313" key="8">
    <source>
        <dbReference type="Proteomes" id="UP000031623"/>
    </source>
</evidence>
<proteinExistence type="predicted"/>
<feature type="transmembrane region" description="Helical" evidence="5">
    <location>
        <begin position="138"/>
        <end position="159"/>
    </location>
</feature>
<gene>
    <name evidence="7" type="ORF">THII_0448</name>
</gene>
<dbReference type="InterPro" id="IPR036513">
    <property type="entry name" value="STAS_dom_sf"/>
</dbReference>
<accession>A0A090AIQ9</accession>
<evidence type="ECO:0000256" key="5">
    <source>
        <dbReference type="SAM" id="Phobius"/>
    </source>
</evidence>
<comment type="subcellular location">
    <subcellularLocation>
        <location evidence="1">Membrane</location>
        <topology evidence="1">Multi-pass membrane protein</topology>
    </subcellularLocation>
</comment>